<dbReference type="InterPro" id="IPR057326">
    <property type="entry name" value="KR_dom"/>
</dbReference>
<organism evidence="5 6">
    <name type="scientific">Candidatus Enterocloster excrementipullorum</name>
    <dbReference type="NCBI Taxonomy" id="2838559"/>
    <lineage>
        <taxon>Bacteria</taxon>
        <taxon>Bacillati</taxon>
        <taxon>Bacillota</taxon>
        <taxon>Clostridia</taxon>
        <taxon>Lachnospirales</taxon>
        <taxon>Lachnospiraceae</taxon>
        <taxon>Enterocloster</taxon>
    </lineage>
</organism>
<reference evidence="5" key="2">
    <citation type="submission" date="2021-04" db="EMBL/GenBank/DDBJ databases">
        <authorList>
            <person name="Gilroy R."/>
        </authorList>
    </citation>
    <scope>NUCLEOTIDE SEQUENCE</scope>
    <source>
        <strain evidence="5">CHK180-15479</strain>
    </source>
</reference>
<dbReference type="PRINTS" id="PR00080">
    <property type="entry name" value="SDRFAMILY"/>
</dbReference>
<comment type="caution">
    <text evidence="5">The sequence shown here is derived from an EMBL/GenBank/DDBJ whole genome shotgun (WGS) entry which is preliminary data.</text>
</comment>
<dbReference type="AlphaFoldDB" id="A0A9D2MWR6"/>
<dbReference type="SMART" id="SM00822">
    <property type="entry name" value="PKS_KR"/>
    <property type="match status" value="1"/>
</dbReference>
<evidence type="ECO:0000256" key="3">
    <source>
        <dbReference type="SAM" id="Phobius"/>
    </source>
</evidence>
<reference evidence="5" key="1">
    <citation type="journal article" date="2021" name="PeerJ">
        <title>Extensive microbial diversity within the chicken gut microbiome revealed by metagenomics and culture.</title>
        <authorList>
            <person name="Gilroy R."/>
            <person name="Ravi A."/>
            <person name="Getino M."/>
            <person name="Pursley I."/>
            <person name="Horton D.L."/>
            <person name="Alikhan N.F."/>
            <person name="Baker D."/>
            <person name="Gharbi K."/>
            <person name="Hall N."/>
            <person name="Watson M."/>
            <person name="Adriaenssens E.M."/>
            <person name="Foster-Nyarko E."/>
            <person name="Jarju S."/>
            <person name="Secka A."/>
            <person name="Antonio M."/>
            <person name="Oren A."/>
            <person name="Chaudhuri R.R."/>
            <person name="La Ragione R."/>
            <person name="Hildebrand F."/>
            <person name="Pallen M.J."/>
        </authorList>
    </citation>
    <scope>NUCLEOTIDE SEQUENCE</scope>
    <source>
        <strain evidence="5">CHK180-15479</strain>
    </source>
</reference>
<dbReference type="Proteomes" id="UP000823910">
    <property type="component" value="Unassembled WGS sequence"/>
</dbReference>
<dbReference type="FunFam" id="3.40.50.720:FF:000084">
    <property type="entry name" value="Short-chain dehydrogenase reductase"/>
    <property type="match status" value="1"/>
</dbReference>
<dbReference type="EMBL" id="DWWT01000003">
    <property type="protein sequence ID" value="HJC04799.1"/>
    <property type="molecule type" value="Genomic_DNA"/>
</dbReference>
<dbReference type="PRINTS" id="PR00081">
    <property type="entry name" value="GDHRDH"/>
</dbReference>
<evidence type="ECO:0000259" key="4">
    <source>
        <dbReference type="SMART" id="SM00822"/>
    </source>
</evidence>
<dbReference type="InterPro" id="IPR036291">
    <property type="entry name" value="NAD(P)-bd_dom_sf"/>
</dbReference>
<accession>A0A9D2MWR6</accession>
<dbReference type="Pfam" id="PF13561">
    <property type="entry name" value="adh_short_C2"/>
    <property type="match status" value="1"/>
</dbReference>
<dbReference type="GO" id="GO:0047936">
    <property type="term" value="F:glucose 1-dehydrogenase [NAD(P)+] activity"/>
    <property type="evidence" value="ECO:0007669"/>
    <property type="project" value="UniProtKB-EC"/>
</dbReference>
<dbReference type="EC" id="1.1.1.47" evidence="5"/>
<keyword evidence="3" id="KW-0812">Transmembrane</keyword>
<proteinExistence type="inferred from homology"/>
<evidence type="ECO:0000256" key="1">
    <source>
        <dbReference type="ARBA" id="ARBA00006484"/>
    </source>
</evidence>
<keyword evidence="3" id="KW-1133">Transmembrane helix</keyword>
<dbReference type="GO" id="GO:0008206">
    <property type="term" value="P:bile acid metabolic process"/>
    <property type="evidence" value="ECO:0007669"/>
    <property type="project" value="UniProtKB-ARBA"/>
</dbReference>
<protein>
    <submittedName>
        <fullName evidence="5">Glucose 1-dehydrogenase</fullName>
        <ecNumber evidence="5">1.1.1.47</ecNumber>
    </submittedName>
</protein>
<feature type="domain" description="Ketoreductase" evidence="4">
    <location>
        <begin position="14"/>
        <end position="185"/>
    </location>
</feature>
<dbReference type="SUPFAM" id="SSF51735">
    <property type="entry name" value="NAD(P)-binding Rossmann-fold domains"/>
    <property type="match status" value="1"/>
</dbReference>
<dbReference type="PANTHER" id="PTHR42760">
    <property type="entry name" value="SHORT-CHAIN DEHYDROGENASES/REDUCTASES FAMILY MEMBER"/>
    <property type="match status" value="1"/>
</dbReference>
<feature type="transmembrane region" description="Helical" evidence="3">
    <location>
        <begin position="141"/>
        <end position="162"/>
    </location>
</feature>
<dbReference type="Gene3D" id="3.40.50.720">
    <property type="entry name" value="NAD(P)-binding Rossmann-like Domain"/>
    <property type="match status" value="1"/>
</dbReference>
<dbReference type="PROSITE" id="PS00061">
    <property type="entry name" value="ADH_SHORT"/>
    <property type="match status" value="1"/>
</dbReference>
<dbReference type="InterPro" id="IPR020904">
    <property type="entry name" value="Sc_DH/Rdtase_CS"/>
</dbReference>
<dbReference type="PANTHER" id="PTHR42760:SF115">
    <property type="entry name" value="3-OXOACYL-[ACYL-CARRIER-PROTEIN] REDUCTASE FABG"/>
    <property type="match status" value="1"/>
</dbReference>
<evidence type="ECO:0000313" key="5">
    <source>
        <dbReference type="EMBL" id="HJC04799.1"/>
    </source>
</evidence>
<gene>
    <name evidence="5" type="ORF">H9704_01340</name>
</gene>
<keyword evidence="3" id="KW-0472">Membrane</keyword>
<evidence type="ECO:0000313" key="6">
    <source>
        <dbReference type="Proteomes" id="UP000823910"/>
    </source>
</evidence>
<dbReference type="InterPro" id="IPR002347">
    <property type="entry name" value="SDR_fam"/>
</dbReference>
<sequence length="256" mass="27270">MNEFFRQAFDLSGQVALVTGGGSGLGFATAKCLACAGARVVITGRREDVLKKACQELGEGVSFHVFDVTDTEHAGKLIETIVKEHGSIDILVNNAGRHCKKAVEDITIQDFRDVMDVHLYGSFALSQAAIPYMKEKKRGSIIFISSMSALLGMTKVCVYGSAKSAMMGLTRCLAGDVSADGIRVNAIIPGFIDTPMFHQAVDSDIPRQNKILGHTPMNRYGKPEDIGWAAVYLSSNAAGFVNGTAITVDGGCAIGF</sequence>
<keyword evidence="2 5" id="KW-0560">Oxidoreductase</keyword>
<name>A0A9D2MWR6_9FIRM</name>
<comment type="similarity">
    <text evidence="1">Belongs to the short-chain dehydrogenases/reductases (SDR) family.</text>
</comment>
<evidence type="ECO:0000256" key="2">
    <source>
        <dbReference type="ARBA" id="ARBA00023002"/>
    </source>
</evidence>
<dbReference type="NCBIfam" id="NF005559">
    <property type="entry name" value="PRK07231.1"/>
    <property type="match status" value="1"/>
</dbReference>